<reference evidence="1" key="1">
    <citation type="submission" date="2021-01" db="UniProtKB">
        <authorList>
            <consortium name="EnsemblMetazoa"/>
        </authorList>
    </citation>
    <scope>IDENTIFICATION</scope>
</reference>
<dbReference type="PANTHER" id="PTHR37685:SF1">
    <property type="entry name" value="GEO11136P1-RELATED"/>
    <property type="match status" value="1"/>
</dbReference>
<dbReference type="OrthoDB" id="8192785at2759"/>
<dbReference type="Proteomes" id="UP000594262">
    <property type="component" value="Unplaced"/>
</dbReference>
<dbReference type="Pfam" id="PF15868">
    <property type="entry name" value="MBF2"/>
    <property type="match status" value="1"/>
</dbReference>
<proteinExistence type="predicted"/>
<name>A0A7M5WS93_9CNID</name>
<dbReference type="AlphaFoldDB" id="A0A7M5WS93"/>
<protein>
    <submittedName>
        <fullName evidence="1">Uncharacterized protein</fullName>
    </submittedName>
</protein>
<evidence type="ECO:0000313" key="2">
    <source>
        <dbReference type="Proteomes" id="UP000594262"/>
    </source>
</evidence>
<dbReference type="EnsemblMetazoa" id="CLYHEMT009312.1">
    <property type="protein sequence ID" value="CLYHEMP009312.1"/>
    <property type="gene ID" value="CLYHEMG009312"/>
</dbReference>
<sequence length="133" mass="15022">MAEQIFAAIAIIDNVEKVMDKASKILGKWQELSAGNGRHNLTLGNPGKNDVILYEEEIRKGHNAAYVKHEFEYQKNSGERITSVLAYDEWDDDTGGDAHRISGGVDQDHVTIKIKSRLMRGFHFKFIVYGQKS</sequence>
<keyword evidence="2" id="KW-1185">Reference proteome</keyword>
<dbReference type="RefSeq" id="XP_066925407.1">
    <property type="nucleotide sequence ID" value="XM_067069306.1"/>
</dbReference>
<dbReference type="PANTHER" id="PTHR37685">
    <property type="entry name" value="GEO11136P1-RELATED"/>
    <property type="match status" value="1"/>
</dbReference>
<organism evidence="1 2">
    <name type="scientific">Clytia hemisphaerica</name>
    <dbReference type="NCBI Taxonomy" id="252671"/>
    <lineage>
        <taxon>Eukaryota</taxon>
        <taxon>Metazoa</taxon>
        <taxon>Cnidaria</taxon>
        <taxon>Hydrozoa</taxon>
        <taxon>Hydroidolina</taxon>
        <taxon>Leptothecata</taxon>
        <taxon>Obeliida</taxon>
        <taxon>Clytiidae</taxon>
        <taxon>Clytia</taxon>
    </lineage>
</organism>
<evidence type="ECO:0000313" key="1">
    <source>
        <dbReference type="EnsemblMetazoa" id="CLYHEMP009312.1"/>
    </source>
</evidence>
<accession>A0A7M5WS93</accession>
<dbReference type="InterPro" id="IPR031734">
    <property type="entry name" value="MBF2"/>
</dbReference>
<dbReference type="GeneID" id="136812782"/>